<organism evidence="1 2">
    <name type="scientific">Ancylobacter mangrovi</name>
    <dbReference type="NCBI Taxonomy" id="2972472"/>
    <lineage>
        <taxon>Bacteria</taxon>
        <taxon>Pseudomonadati</taxon>
        <taxon>Pseudomonadota</taxon>
        <taxon>Alphaproteobacteria</taxon>
        <taxon>Hyphomicrobiales</taxon>
        <taxon>Xanthobacteraceae</taxon>
        <taxon>Ancylobacter</taxon>
    </lineage>
</organism>
<comment type="caution">
    <text evidence="1">The sequence shown here is derived from an EMBL/GenBank/DDBJ whole genome shotgun (WGS) entry which is preliminary data.</text>
</comment>
<dbReference type="InterPro" id="IPR036692">
    <property type="entry name" value="Shew3726-like_sf"/>
</dbReference>
<reference evidence="1" key="1">
    <citation type="submission" date="2022-08" db="EMBL/GenBank/DDBJ databases">
        <authorList>
            <person name="Li F."/>
        </authorList>
    </citation>
    <scope>NUCLEOTIDE SEQUENCE</scope>
    <source>
        <strain evidence="1">MQZ15Z-1</strain>
    </source>
</reference>
<sequence>MVLHHSAMPADDLPDSREIRFRLRGDKDLITCLVGWDVLDRLGDSEAASRADRLARFEEHRTGIEAAAMRKIDTSGAPDGVLRLKAADILQQ</sequence>
<accession>A0A9X2PFJ3</accession>
<evidence type="ECO:0000313" key="2">
    <source>
        <dbReference type="Proteomes" id="UP001151088"/>
    </source>
</evidence>
<gene>
    <name evidence="1" type="ORF">NVS89_08195</name>
</gene>
<dbReference type="SUPFAM" id="SSF160272">
    <property type="entry name" value="Shew3726-like"/>
    <property type="match status" value="1"/>
</dbReference>
<name>A0A9X2PFJ3_9HYPH</name>
<evidence type="ECO:0000313" key="1">
    <source>
        <dbReference type="EMBL" id="MCS0495075.1"/>
    </source>
</evidence>
<dbReference type="AlphaFoldDB" id="A0A9X2PFJ3"/>
<dbReference type="Pfam" id="PF07369">
    <property type="entry name" value="DUF1488"/>
    <property type="match status" value="1"/>
</dbReference>
<keyword evidence="2" id="KW-1185">Reference proteome</keyword>
<dbReference type="Proteomes" id="UP001151088">
    <property type="component" value="Unassembled WGS sequence"/>
</dbReference>
<proteinExistence type="predicted"/>
<protein>
    <submittedName>
        <fullName evidence="1">DUF1488 domain-containing protein</fullName>
    </submittedName>
</protein>
<dbReference type="RefSeq" id="WP_258732115.1">
    <property type="nucleotide sequence ID" value="NZ_JANTHZ010000002.1"/>
</dbReference>
<dbReference type="InterPro" id="IPR009962">
    <property type="entry name" value="DUF1488"/>
</dbReference>
<dbReference type="EMBL" id="JANTHZ010000002">
    <property type="protein sequence ID" value="MCS0495075.1"/>
    <property type="molecule type" value="Genomic_DNA"/>
</dbReference>